<keyword evidence="5" id="KW-0012">Acyltransferase</keyword>
<dbReference type="InterPro" id="IPR016181">
    <property type="entry name" value="Acyl_CoA_acyltransferase"/>
</dbReference>
<dbReference type="RefSeq" id="WP_144091140.1">
    <property type="nucleotide sequence ID" value="NZ_VMHM01000001.1"/>
</dbReference>
<evidence type="ECO:0000256" key="3">
    <source>
        <dbReference type="ARBA" id="ARBA00022741"/>
    </source>
</evidence>
<dbReference type="PANTHER" id="PTHR10925:SF5">
    <property type="entry name" value="RNA CYTIDINE ACETYLTRANSFERASE"/>
    <property type="match status" value="1"/>
</dbReference>
<gene>
    <name evidence="7" type="ORF">FPQ15_00740</name>
</gene>
<dbReference type="GO" id="GO:0002101">
    <property type="term" value="P:tRNA wobble cytosine modification"/>
    <property type="evidence" value="ECO:0007669"/>
    <property type="project" value="TreeGrafter"/>
</dbReference>
<dbReference type="InterPro" id="IPR007807">
    <property type="entry name" value="TcmA/NAT10_helicase"/>
</dbReference>
<dbReference type="Gene3D" id="3.40.630.30">
    <property type="match status" value="1"/>
</dbReference>
<reference evidence="7 8" key="1">
    <citation type="submission" date="2019-07" db="EMBL/GenBank/DDBJ databases">
        <title>Gilliamella genomes.</title>
        <authorList>
            <person name="Zheng H."/>
        </authorList>
    </citation>
    <scope>NUCLEOTIDE SEQUENCE [LARGE SCALE GENOMIC DNA]</scope>
    <source>
        <strain evidence="7 8">W8127</strain>
    </source>
</reference>
<dbReference type="Pfam" id="PF17176">
    <property type="entry name" value="tRNA_bind_3"/>
    <property type="match status" value="1"/>
</dbReference>
<dbReference type="PROSITE" id="PS51186">
    <property type="entry name" value="GNAT"/>
    <property type="match status" value="1"/>
</dbReference>
<accession>A0A556SZ77</accession>
<dbReference type="AlphaFoldDB" id="A0A556SZ77"/>
<proteinExistence type="predicted"/>
<dbReference type="EMBL" id="VMHM01000001">
    <property type="protein sequence ID" value="TSK06395.1"/>
    <property type="molecule type" value="Genomic_DNA"/>
</dbReference>
<dbReference type="GO" id="GO:0000049">
    <property type="term" value="F:tRNA binding"/>
    <property type="evidence" value="ECO:0007669"/>
    <property type="project" value="TreeGrafter"/>
</dbReference>
<dbReference type="GO" id="GO:0051392">
    <property type="term" value="F:tRNA cytidine N4-acetyltransferase activity"/>
    <property type="evidence" value="ECO:0007669"/>
    <property type="project" value="TreeGrafter"/>
</dbReference>
<dbReference type="InterPro" id="IPR000182">
    <property type="entry name" value="GNAT_dom"/>
</dbReference>
<dbReference type="Pfam" id="PF08351">
    <property type="entry name" value="TmcA_N"/>
    <property type="match status" value="1"/>
</dbReference>
<name>A0A556SZ77_9GAMM</name>
<dbReference type="SUPFAM" id="SSF55729">
    <property type="entry name" value="Acyl-CoA N-acyltransferases (Nat)"/>
    <property type="match status" value="1"/>
</dbReference>
<dbReference type="InterPro" id="IPR038321">
    <property type="entry name" value="TmcA_C_sf"/>
</dbReference>
<dbReference type="InterPro" id="IPR033442">
    <property type="entry name" value="TmcA_tRNA_bind"/>
</dbReference>
<evidence type="ECO:0000256" key="1">
    <source>
        <dbReference type="ARBA" id="ARBA00022679"/>
    </source>
</evidence>
<dbReference type="GO" id="GO:0051391">
    <property type="term" value="P:tRNA acetylation"/>
    <property type="evidence" value="ECO:0007669"/>
    <property type="project" value="TreeGrafter"/>
</dbReference>
<dbReference type="Proteomes" id="UP000319483">
    <property type="component" value="Unassembled WGS sequence"/>
</dbReference>
<evidence type="ECO:0000256" key="2">
    <source>
        <dbReference type="ARBA" id="ARBA00022694"/>
    </source>
</evidence>
<evidence type="ECO:0000259" key="6">
    <source>
        <dbReference type="PROSITE" id="PS51186"/>
    </source>
</evidence>
<keyword evidence="3" id="KW-0547">Nucleotide-binding</keyword>
<keyword evidence="2" id="KW-0819">tRNA processing</keyword>
<dbReference type="Gene3D" id="3.40.50.300">
    <property type="entry name" value="P-loop containing nucleotide triphosphate hydrolases"/>
    <property type="match status" value="1"/>
</dbReference>
<dbReference type="GO" id="GO:0005524">
    <property type="term" value="F:ATP binding"/>
    <property type="evidence" value="ECO:0007669"/>
    <property type="project" value="UniProtKB-KW"/>
</dbReference>
<evidence type="ECO:0000256" key="5">
    <source>
        <dbReference type="ARBA" id="ARBA00023315"/>
    </source>
</evidence>
<sequence>MSCLKSTRTLWVLQGEATQLFEQLNHTITTNFGDWITVTSQPNVPDFLPNTLLPTKTKQLLGQEYLHAIFDATIGFNLDAFAMLTGTLVKGSLLILLLPKQLETWQDQDSLRWNEANIPITVPNFVNHLLKTLAEFDIAIEHTVLSSRSNLPLSKWSDIDTQACDLTQQQMTLQKLLNSKQNINVVIAKRGRGKSALAGLFSHNKNCIVTAPNKAALNSFFVFANSNTPFYAPDELIAWQHNDFADYLIIDEAAMIPLPMLEQLLHLAKTKNSRILLTTTVEGYEGTGQGFLLKLLENRSYQFFYLDNPIRWQTGDKLELFCDRLLLNGILEEKENQIAIDSSINYSILDRHNINALTSIFYLLKSAHYQTTLVDLRRLFDAQNLSVWQATVNNDLSQNHPITTQQIAAAITLNEGNLSDSLIEQVWLGTRRPKGNLVAQSLVAHAGEKLAAKLRSVRINRIAVIDSYRRQHVAKKLVQAIYDEANHQNIDYLSVSFAYSQPNYQFWMACGFNLVHVSSHKETRSGSYSVMAIKPLTQLGQQLSDQLQQKLVRNAYWLKDIIELPFNDMITFDNNQSLTAQDCSELAGFCDYYRPFEATYPALCRLNLYAHQHQQYLTLPMLSALIDSKNNQMDVINRYQLAGKNALMQAIKYEVKTWLANNQRTLILK</sequence>
<keyword evidence="4" id="KW-0067">ATP-binding</keyword>
<dbReference type="CDD" id="cd04301">
    <property type="entry name" value="NAT_SF"/>
    <property type="match status" value="1"/>
</dbReference>
<dbReference type="GO" id="GO:1904812">
    <property type="term" value="P:rRNA acetylation involved in maturation of SSU-rRNA"/>
    <property type="evidence" value="ECO:0007669"/>
    <property type="project" value="TreeGrafter"/>
</dbReference>
<dbReference type="Pfam" id="PF13718">
    <property type="entry name" value="GNAT_acetyltr_2"/>
    <property type="match status" value="2"/>
</dbReference>
<dbReference type="SUPFAM" id="SSF52540">
    <property type="entry name" value="P-loop containing nucleoside triphosphate hydrolases"/>
    <property type="match status" value="1"/>
</dbReference>
<comment type="caution">
    <text evidence="7">The sequence shown here is derived from an EMBL/GenBank/DDBJ whole genome shotgun (WGS) entry which is preliminary data.</text>
</comment>
<dbReference type="Pfam" id="PF05127">
    <property type="entry name" value="NAT10_TcmA_helicase"/>
    <property type="match status" value="1"/>
</dbReference>
<dbReference type="Gene3D" id="1.20.120.890">
    <property type="entry name" value="tRNA(Met) cytidine acetyltransferase, tail domain"/>
    <property type="match status" value="1"/>
</dbReference>
<dbReference type="InterPro" id="IPR032672">
    <property type="entry name" value="TmcA/NAT10/Kre33"/>
</dbReference>
<protein>
    <submittedName>
        <fullName evidence="7">tRNA(Met) cytidine acetyltransferase</fullName>
    </submittedName>
</protein>
<dbReference type="InterPro" id="IPR013562">
    <property type="entry name" value="TmcA/NAT10_N"/>
</dbReference>
<dbReference type="InterPro" id="IPR027417">
    <property type="entry name" value="P-loop_NTPase"/>
</dbReference>
<feature type="domain" description="N-acetyltransferase" evidence="6">
    <location>
        <begin position="397"/>
        <end position="537"/>
    </location>
</feature>
<evidence type="ECO:0000313" key="7">
    <source>
        <dbReference type="EMBL" id="TSK06395.1"/>
    </source>
</evidence>
<dbReference type="PANTHER" id="PTHR10925">
    <property type="entry name" value="N-ACETYLTRANSFERASE 10"/>
    <property type="match status" value="1"/>
</dbReference>
<dbReference type="GO" id="GO:1990883">
    <property type="term" value="F:18S rRNA cytidine N-acetyltransferase activity"/>
    <property type="evidence" value="ECO:0007669"/>
    <property type="project" value="TreeGrafter"/>
</dbReference>
<organism evidence="7 8">
    <name type="scientific">Gilliamella apicola</name>
    <dbReference type="NCBI Taxonomy" id="1196095"/>
    <lineage>
        <taxon>Bacteria</taxon>
        <taxon>Pseudomonadati</taxon>
        <taxon>Pseudomonadota</taxon>
        <taxon>Gammaproteobacteria</taxon>
        <taxon>Orbales</taxon>
        <taxon>Orbaceae</taxon>
        <taxon>Gilliamella</taxon>
    </lineage>
</organism>
<dbReference type="Gene3D" id="3.40.50.11040">
    <property type="match status" value="1"/>
</dbReference>
<evidence type="ECO:0000313" key="8">
    <source>
        <dbReference type="Proteomes" id="UP000319483"/>
    </source>
</evidence>
<keyword evidence="1 7" id="KW-0808">Transferase</keyword>
<evidence type="ECO:0000256" key="4">
    <source>
        <dbReference type="ARBA" id="ARBA00022840"/>
    </source>
</evidence>